<dbReference type="eggNOG" id="COG2141">
    <property type="taxonomic scope" value="Bacteria"/>
</dbReference>
<keyword evidence="3" id="KW-1185">Reference proteome</keyword>
<dbReference type="PANTHER" id="PTHR30137">
    <property type="entry name" value="LUCIFERASE-LIKE MONOOXYGENASE"/>
    <property type="match status" value="1"/>
</dbReference>
<dbReference type="HOGENOM" id="CLU_027853_8_0_0"/>
<dbReference type="Gene3D" id="3.20.20.30">
    <property type="entry name" value="Luciferase-like domain"/>
    <property type="match status" value="1"/>
</dbReference>
<accession>L0DP39</accession>
<dbReference type="Proteomes" id="UP000010798">
    <property type="component" value="Chromosome"/>
</dbReference>
<dbReference type="GO" id="GO:0005829">
    <property type="term" value="C:cytosol"/>
    <property type="evidence" value="ECO:0007669"/>
    <property type="project" value="TreeGrafter"/>
</dbReference>
<dbReference type="PANTHER" id="PTHR30137:SF6">
    <property type="entry name" value="LUCIFERASE-LIKE MONOOXYGENASE"/>
    <property type="match status" value="1"/>
</dbReference>
<dbReference type="GO" id="GO:0016705">
    <property type="term" value="F:oxidoreductase activity, acting on paired donors, with incorporation or reduction of molecular oxygen"/>
    <property type="evidence" value="ECO:0007669"/>
    <property type="project" value="InterPro"/>
</dbReference>
<feature type="domain" description="Luciferase-like" evidence="1">
    <location>
        <begin position="17"/>
        <end position="295"/>
    </location>
</feature>
<evidence type="ECO:0000313" key="2">
    <source>
        <dbReference type="EMBL" id="AGA30618.1"/>
    </source>
</evidence>
<dbReference type="InterPro" id="IPR011251">
    <property type="entry name" value="Luciferase-like_dom"/>
</dbReference>
<organism evidence="2 3">
    <name type="scientific">Singulisphaera acidiphila (strain ATCC BAA-1392 / DSM 18658 / VKM B-2454 / MOB10)</name>
    <dbReference type="NCBI Taxonomy" id="886293"/>
    <lineage>
        <taxon>Bacteria</taxon>
        <taxon>Pseudomonadati</taxon>
        <taxon>Planctomycetota</taxon>
        <taxon>Planctomycetia</taxon>
        <taxon>Isosphaerales</taxon>
        <taxon>Isosphaeraceae</taxon>
        <taxon>Singulisphaera</taxon>
    </lineage>
</organism>
<proteinExistence type="predicted"/>
<dbReference type="AlphaFoldDB" id="L0DP39"/>
<dbReference type="InterPro" id="IPR036661">
    <property type="entry name" value="Luciferase-like_sf"/>
</dbReference>
<protein>
    <submittedName>
        <fullName evidence="2">Flavin-dependent oxidoreductase, F420-dependent methylene-tetrahydromethanopterin reductase</fullName>
    </submittedName>
</protein>
<evidence type="ECO:0000259" key="1">
    <source>
        <dbReference type="Pfam" id="PF00296"/>
    </source>
</evidence>
<gene>
    <name evidence="2" type="ordered locus">Sinac_6543</name>
</gene>
<dbReference type="CDD" id="cd00347">
    <property type="entry name" value="Flavin_utilizing_monoxygenases"/>
    <property type="match status" value="1"/>
</dbReference>
<reference evidence="2 3" key="1">
    <citation type="submission" date="2012-02" db="EMBL/GenBank/DDBJ databases">
        <title>Complete sequence of chromosome of Singulisphaera acidiphila DSM 18658.</title>
        <authorList>
            <consortium name="US DOE Joint Genome Institute (JGI-PGF)"/>
            <person name="Lucas S."/>
            <person name="Copeland A."/>
            <person name="Lapidus A."/>
            <person name="Glavina del Rio T."/>
            <person name="Dalin E."/>
            <person name="Tice H."/>
            <person name="Bruce D."/>
            <person name="Goodwin L."/>
            <person name="Pitluck S."/>
            <person name="Peters L."/>
            <person name="Ovchinnikova G."/>
            <person name="Chertkov O."/>
            <person name="Kyrpides N."/>
            <person name="Mavromatis K."/>
            <person name="Ivanova N."/>
            <person name="Brettin T."/>
            <person name="Detter J.C."/>
            <person name="Han C."/>
            <person name="Larimer F."/>
            <person name="Land M."/>
            <person name="Hauser L."/>
            <person name="Markowitz V."/>
            <person name="Cheng J.-F."/>
            <person name="Hugenholtz P."/>
            <person name="Woyke T."/>
            <person name="Wu D."/>
            <person name="Tindall B."/>
            <person name="Pomrenke H."/>
            <person name="Brambilla E."/>
            <person name="Klenk H.-P."/>
            <person name="Eisen J.A."/>
        </authorList>
    </citation>
    <scope>NUCLEOTIDE SEQUENCE [LARGE SCALE GENOMIC DNA]</scope>
    <source>
        <strain evidence="3">ATCC BAA-1392 / DSM 18658 / VKM B-2454 / MOB10</strain>
    </source>
</reference>
<dbReference type="EMBL" id="CP003364">
    <property type="protein sequence ID" value="AGA30618.1"/>
    <property type="molecule type" value="Genomic_DNA"/>
</dbReference>
<dbReference type="SUPFAM" id="SSF51679">
    <property type="entry name" value="Bacterial luciferase-like"/>
    <property type="match status" value="1"/>
</dbReference>
<dbReference type="KEGG" id="saci:Sinac_6543"/>
<evidence type="ECO:0000313" key="3">
    <source>
        <dbReference type="Proteomes" id="UP000010798"/>
    </source>
</evidence>
<sequence>MFTIGLTDHLEGPPDRPSGEIFGEVADLVQLADRLGVRYAWFSEHHAHAHQGHLPTPLLLALHLAGQTQRIRLGTAIICLNLHHPLDVAEQVAVADVLTTGRMAVGFGSGSTPEESALFGSVVADDRERQTRFSEALRVIRSAWSGDWSGNVPHAFSVPPHRTLPVPAADLPGRCWVAVNSLGSARIAGDLGFNILFSHLRTPEQYRDYCAAYRAAGGEGLVAANRPVFVGPDDATAFARAEPALRTLWRRFRQEGKIPAETTEPANPEDLCGHPINFIVGGPETVARKLCELHEQSPFDVANVEVRWAGLSHERVCDSLRRLMEDVVPRIANAKSLTGRMPR</sequence>
<name>L0DP39_SINAD</name>
<dbReference type="Pfam" id="PF00296">
    <property type="entry name" value="Bac_luciferase"/>
    <property type="match status" value="1"/>
</dbReference>
<dbReference type="STRING" id="886293.Sinac_6543"/>
<dbReference type="OrthoDB" id="9814695at2"/>
<dbReference type="InterPro" id="IPR050766">
    <property type="entry name" value="Bact_Lucif_Oxidored"/>
</dbReference>
<dbReference type="RefSeq" id="WP_015249701.1">
    <property type="nucleotide sequence ID" value="NC_019892.1"/>
</dbReference>